<dbReference type="InterPro" id="IPR011009">
    <property type="entry name" value="Kinase-like_dom_sf"/>
</dbReference>
<dbReference type="RefSeq" id="XP_033520365.1">
    <property type="nucleotide sequence ID" value="XM_033665189.1"/>
</dbReference>
<dbReference type="OrthoDB" id="5979581at2759"/>
<dbReference type="SUPFAM" id="SSF56112">
    <property type="entry name" value="Protein kinase-like (PK-like)"/>
    <property type="match status" value="1"/>
</dbReference>
<dbReference type="SMART" id="SM00220">
    <property type="entry name" value="S_TKc"/>
    <property type="match status" value="1"/>
</dbReference>
<protein>
    <submittedName>
        <fullName evidence="2">Putative serine/threonine protein kinase</fullName>
    </submittedName>
</protein>
<dbReference type="GO" id="GO:0044773">
    <property type="term" value="P:mitotic DNA damage checkpoint signaling"/>
    <property type="evidence" value="ECO:0007669"/>
    <property type="project" value="TreeGrafter"/>
</dbReference>
<reference evidence="2" key="1">
    <citation type="journal article" date="2020" name="Stud. Mycol.">
        <title>101 Dothideomycetes genomes: a test case for predicting lifestyles and emergence of pathogens.</title>
        <authorList>
            <person name="Haridas S."/>
            <person name="Albert R."/>
            <person name="Binder M."/>
            <person name="Bloem J."/>
            <person name="Labutti K."/>
            <person name="Salamov A."/>
            <person name="Andreopoulos B."/>
            <person name="Baker S."/>
            <person name="Barry K."/>
            <person name="Bills G."/>
            <person name="Bluhm B."/>
            <person name="Cannon C."/>
            <person name="Castanera R."/>
            <person name="Culley D."/>
            <person name="Daum C."/>
            <person name="Ezra D."/>
            <person name="Gonzalez J."/>
            <person name="Henrissat B."/>
            <person name="Kuo A."/>
            <person name="Liang C."/>
            <person name="Lipzen A."/>
            <person name="Lutzoni F."/>
            <person name="Magnuson J."/>
            <person name="Mondo S."/>
            <person name="Nolan M."/>
            <person name="Ohm R."/>
            <person name="Pangilinan J."/>
            <person name="Park H.-J."/>
            <person name="Ramirez L."/>
            <person name="Alfaro M."/>
            <person name="Sun H."/>
            <person name="Tritt A."/>
            <person name="Yoshinaga Y."/>
            <person name="Zwiers L.-H."/>
            <person name="Turgeon B."/>
            <person name="Goodwin S."/>
            <person name="Spatafora J."/>
            <person name="Crous P."/>
            <person name="Grigoriev I."/>
        </authorList>
    </citation>
    <scope>NUCLEOTIDE SEQUENCE</scope>
    <source>
        <strain evidence="2">CBS 119687</strain>
    </source>
</reference>
<dbReference type="GeneID" id="54405621"/>
<evidence type="ECO:0000259" key="1">
    <source>
        <dbReference type="PROSITE" id="PS50011"/>
    </source>
</evidence>
<dbReference type="Gene3D" id="1.10.510.10">
    <property type="entry name" value="Transferase(Phosphotransferase) domain 1"/>
    <property type="match status" value="1"/>
</dbReference>
<dbReference type="GO" id="GO:0004674">
    <property type="term" value="F:protein serine/threonine kinase activity"/>
    <property type="evidence" value="ECO:0007669"/>
    <property type="project" value="UniProtKB-KW"/>
</dbReference>
<proteinExistence type="predicted"/>
<dbReference type="AlphaFoldDB" id="A0A6A6A495"/>
<dbReference type="Pfam" id="PF00069">
    <property type="entry name" value="Pkinase"/>
    <property type="match status" value="1"/>
</dbReference>
<name>A0A6A6A495_9PLEO</name>
<evidence type="ECO:0000313" key="2">
    <source>
        <dbReference type="EMBL" id="KAF2125973.1"/>
    </source>
</evidence>
<keyword evidence="2" id="KW-0723">Serine/threonine-protein kinase</keyword>
<keyword evidence="2" id="KW-0808">Transferase</keyword>
<organism evidence="2 3">
    <name type="scientific">Dothidotthia symphoricarpi CBS 119687</name>
    <dbReference type="NCBI Taxonomy" id="1392245"/>
    <lineage>
        <taxon>Eukaryota</taxon>
        <taxon>Fungi</taxon>
        <taxon>Dikarya</taxon>
        <taxon>Ascomycota</taxon>
        <taxon>Pezizomycotina</taxon>
        <taxon>Dothideomycetes</taxon>
        <taxon>Pleosporomycetidae</taxon>
        <taxon>Pleosporales</taxon>
        <taxon>Dothidotthiaceae</taxon>
        <taxon>Dothidotthia</taxon>
    </lineage>
</organism>
<dbReference type="PROSITE" id="PS50011">
    <property type="entry name" value="PROTEIN_KINASE_DOM"/>
    <property type="match status" value="1"/>
</dbReference>
<sequence length="313" mass="36274">MSSLFRIGQVLKGRIGKYTITKEIQDTVWFAKNHVQETVVIKSVRDHPRIENERDVLKRFQHRTQYLRPLIDEIEEHSYPAIIALKYLDTDLLEALNKQTLNRKELKHVSRCILEALSVLHKDGYVHTDVKPDNVLANLQAGDVRFSDVQLGDLGGSYPIDSEWATSGTRVGTPIWSSPEILLELPWNTATDIWSFGVVLISLIYGGNFHIFKPKGMTRDHEEYEVGVALNQIRFFGPYPLKFQDILSPESLHSVLCLTQEVPEDELTLFAWVTEKEVIKKDRDFIVKMMKLDWRDRPTAKELLEDEWWKDDS</sequence>
<gene>
    <name evidence="2" type="ORF">P153DRAFT_322863</name>
</gene>
<accession>A0A6A6A495</accession>
<dbReference type="GO" id="GO:0005634">
    <property type="term" value="C:nucleus"/>
    <property type="evidence" value="ECO:0007669"/>
    <property type="project" value="TreeGrafter"/>
</dbReference>
<keyword evidence="2" id="KW-0418">Kinase</keyword>
<dbReference type="GO" id="GO:0005524">
    <property type="term" value="F:ATP binding"/>
    <property type="evidence" value="ECO:0007669"/>
    <property type="project" value="InterPro"/>
</dbReference>
<keyword evidence="3" id="KW-1185">Reference proteome</keyword>
<evidence type="ECO:0000313" key="3">
    <source>
        <dbReference type="Proteomes" id="UP000799771"/>
    </source>
</evidence>
<feature type="domain" description="Protein kinase" evidence="1">
    <location>
        <begin position="4"/>
        <end position="309"/>
    </location>
</feature>
<dbReference type="PANTHER" id="PTHR44167">
    <property type="entry name" value="OVARIAN-SPECIFIC SERINE/THREONINE-PROTEIN KINASE LOK-RELATED"/>
    <property type="match status" value="1"/>
</dbReference>
<dbReference type="Proteomes" id="UP000799771">
    <property type="component" value="Unassembled WGS sequence"/>
</dbReference>
<dbReference type="InterPro" id="IPR000719">
    <property type="entry name" value="Prot_kinase_dom"/>
</dbReference>
<dbReference type="PANTHER" id="PTHR44167:SF24">
    <property type="entry name" value="SERINE_THREONINE-PROTEIN KINASE CHK2"/>
    <property type="match status" value="1"/>
</dbReference>
<dbReference type="EMBL" id="ML977514">
    <property type="protein sequence ID" value="KAF2125973.1"/>
    <property type="molecule type" value="Genomic_DNA"/>
</dbReference>